<protein>
    <submittedName>
        <fullName evidence="2">Uncharacterized protein</fullName>
    </submittedName>
</protein>
<organism evidence="2">
    <name type="scientific">Brassica oleracea</name>
    <name type="common">Wild cabbage</name>
    <dbReference type="NCBI Taxonomy" id="3712"/>
    <lineage>
        <taxon>Eukaryota</taxon>
        <taxon>Viridiplantae</taxon>
        <taxon>Streptophyta</taxon>
        <taxon>Embryophyta</taxon>
        <taxon>Tracheophyta</taxon>
        <taxon>Spermatophyta</taxon>
        <taxon>Magnoliopsida</taxon>
        <taxon>eudicotyledons</taxon>
        <taxon>Gunneridae</taxon>
        <taxon>Pentapetalae</taxon>
        <taxon>rosids</taxon>
        <taxon>malvids</taxon>
        <taxon>Brassicales</taxon>
        <taxon>Brassicaceae</taxon>
        <taxon>Brassiceae</taxon>
        <taxon>Brassica</taxon>
    </lineage>
</organism>
<accession>A0A3P6C5Y4</accession>
<dbReference type="AlphaFoldDB" id="A0A3P6C5Y4"/>
<keyword evidence="1" id="KW-0472">Membrane</keyword>
<evidence type="ECO:0000313" key="2">
    <source>
        <dbReference type="EMBL" id="VDD06145.1"/>
    </source>
</evidence>
<keyword evidence="1" id="KW-0812">Transmembrane</keyword>
<keyword evidence="1" id="KW-1133">Transmembrane helix</keyword>
<sequence>MCMPVWLYWTFLKITKYNILYSCKLNPRVNTRGKVFFFSIFFSLFLHFCSSSSSLGFSV</sequence>
<dbReference type="EMBL" id="LR031873">
    <property type="protein sequence ID" value="VDD06145.1"/>
    <property type="molecule type" value="Genomic_DNA"/>
</dbReference>
<gene>
    <name evidence="2" type="ORF">BOLC4T22868H</name>
</gene>
<name>A0A3P6C5Y4_BRAOL</name>
<feature type="transmembrane region" description="Helical" evidence="1">
    <location>
        <begin position="6"/>
        <end position="23"/>
    </location>
</feature>
<feature type="transmembrane region" description="Helical" evidence="1">
    <location>
        <begin position="35"/>
        <end position="57"/>
    </location>
</feature>
<proteinExistence type="predicted"/>
<reference evidence="2" key="1">
    <citation type="submission" date="2018-11" db="EMBL/GenBank/DDBJ databases">
        <authorList>
            <consortium name="Genoscope - CEA"/>
            <person name="William W."/>
        </authorList>
    </citation>
    <scope>NUCLEOTIDE SEQUENCE</scope>
</reference>
<evidence type="ECO:0000256" key="1">
    <source>
        <dbReference type="SAM" id="Phobius"/>
    </source>
</evidence>